<dbReference type="Gene3D" id="3.40.50.2300">
    <property type="match status" value="2"/>
</dbReference>
<gene>
    <name evidence="5" type="ORF">ACFPP7_13995</name>
</gene>
<dbReference type="Proteomes" id="UP001596084">
    <property type="component" value="Unassembled WGS sequence"/>
</dbReference>
<evidence type="ECO:0000313" key="6">
    <source>
        <dbReference type="Proteomes" id="UP001596084"/>
    </source>
</evidence>
<feature type="signal peptide" evidence="3">
    <location>
        <begin position="1"/>
        <end position="27"/>
    </location>
</feature>
<keyword evidence="2 3" id="KW-0732">Signal</keyword>
<comment type="similarity">
    <text evidence="1">Belongs to the leucine-binding protein family.</text>
</comment>
<evidence type="ECO:0000259" key="4">
    <source>
        <dbReference type="Pfam" id="PF13458"/>
    </source>
</evidence>
<dbReference type="SUPFAM" id="SSF53822">
    <property type="entry name" value="Periplasmic binding protein-like I"/>
    <property type="match status" value="1"/>
</dbReference>
<dbReference type="CDD" id="cd06326">
    <property type="entry name" value="PBP1_ABC_ligand_binding-like"/>
    <property type="match status" value="1"/>
</dbReference>
<feature type="chain" id="PRO_5045731853" evidence="3">
    <location>
        <begin position="28"/>
        <end position="374"/>
    </location>
</feature>
<evidence type="ECO:0000256" key="1">
    <source>
        <dbReference type="ARBA" id="ARBA00010062"/>
    </source>
</evidence>
<evidence type="ECO:0000256" key="3">
    <source>
        <dbReference type="SAM" id="SignalP"/>
    </source>
</evidence>
<protein>
    <submittedName>
        <fullName evidence="5">ABC transporter substrate-binding protein</fullName>
    </submittedName>
</protein>
<evidence type="ECO:0000256" key="2">
    <source>
        <dbReference type="ARBA" id="ARBA00022729"/>
    </source>
</evidence>
<keyword evidence="6" id="KW-1185">Reference proteome</keyword>
<dbReference type="RefSeq" id="WP_084389668.1">
    <property type="nucleotide sequence ID" value="NZ_JBHSMX010000021.1"/>
</dbReference>
<dbReference type="Pfam" id="PF13458">
    <property type="entry name" value="Peripla_BP_6"/>
    <property type="match status" value="1"/>
</dbReference>
<dbReference type="PANTHER" id="PTHR47235:SF1">
    <property type="entry name" value="BLR6548 PROTEIN"/>
    <property type="match status" value="1"/>
</dbReference>
<organism evidence="5 6">
    <name type="scientific">Polaromonas jejuensis</name>
    <dbReference type="NCBI Taxonomy" id="457502"/>
    <lineage>
        <taxon>Bacteria</taxon>
        <taxon>Pseudomonadati</taxon>
        <taxon>Pseudomonadota</taxon>
        <taxon>Betaproteobacteria</taxon>
        <taxon>Burkholderiales</taxon>
        <taxon>Comamonadaceae</taxon>
        <taxon>Polaromonas</taxon>
    </lineage>
</organism>
<evidence type="ECO:0000313" key="5">
    <source>
        <dbReference type="EMBL" id="MFC5522015.1"/>
    </source>
</evidence>
<sequence>MNTVNFPKAGRLLAALVLCLASSGALADIVLGHSGDLSGTSAALTTDYVRGMNAYFDDINRKGGIRGEKIKLVSLDDGFNPDKTAENTKALIETHNALALVGFRGTANMLKIVPIVQAAGIAQIGNTSGAKSLRDPYVPNLFHVRASTTDEIEAAVNHAWTIGIKKIAVLYQDDAFGKEGLEALNASMQKRGAAPVAVAPVPRGTVDVAKAVDVIAAAQPQAVVLIGQAKPNAAFIKGLRLKGVNPQFFVLSVSSGLYAELKEPAAGVIAIQVVPYPFTELGNAVVREYQTMISATSDKKFSYNSMEGFLNAKLVARALQKISGPVTRAKIISTLESFTSEDLGGFALTYSKQSNLGSRFVNLTMIRADGSFAR</sequence>
<proteinExistence type="inferred from homology"/>
<name>A0ABW0QB66_9BURK</name>
<dbReference type="PANTHER" id="PTHR47235">
    <property type="entry name" value="BLR6548 PROTEIN"/>
    <property type="match status" value="1"/>
</dbReference>
<feature type="domain" description="Leucine-binding protein" evidence="4">
    <location>
        <begin position="29"/>
        <end position="355"/>
    </location>
</feature>
<dbReference type="EMBL" id="JBHSMX010000021">
    <property type="protein sequence ID" value="MFC5522015.1"/>
    <property type="molecule type" value="Genomic_DNA"/>
</dbReference>
<reference evidence="6" key="1">
    <citation type="journal article" date="2019" name="Int. J. Syst. Evol. Microbiol.">
        <title>The Global Catalogue of Microorganisms (GCM) 10K type strain sequencing project: providing services to taxonomists for standard genome sequencing and annotation.</title>
        <authorList>
            <consortium name="The Broad Institute Genomics Platform"/>
            <consortium name="The Broad Institute Genome Sequencing Center for Infectious Disease"/>
            <person name="Wu L."/>
            <person name="Ma J."/>
        </authorList>
    </citation>
    <scope>NUCLEOTIDE SEQUENCE [LARGE SCALE GENOMIC DNA]</scope>
    <source>
        <strain evidence="6">CGMCC 4.7277</strain>
    </source>
</reference>
<comment type="caution">
    <text evidence="5">The sequence shown here is derived from an EMBL/GenBank/DDBJ whole genome shotgun (WGS) entry which is preliminary data.</text>
</comment>
<dbReference type="InterPro" id="IPR028081">
    <property type="entry name" value="Leu-bd"/>
</dbReference>
<accession>A0ABW0QB66</accession>
<dbReference type="InterPro" id="IPR028082">
    <property type="entry name" value="Peripla_BP_I"/>
</dbReference>